<dbReference type="InterPro" id="IPR000914">
    <property type="entry name" value="SBP_5_dom"/>
</dbReference>
<keyword evidence="4 5" id="KW-0732">Signal</keyword>
<dbReference type="InterPro" id="IPR039424">
    <property type="entry name" value="SBP_5"/>
</dbReference>
<dbReference type="Pfam" id="PF00496">
    <property type="entry name" value="SBP_bac_5"/>
    <property type="match status" value="1"/>
</dbReference>
<comment type="subcellular location">
    <subcellularLocation>
        <location evidence="1">Cell membrane</location>
        <topology evidence="1">Lipid-anchor</topology>
    </subcellularLocation>
</comment>
<dbReference type="InterPro" id="IPR030678">
    <property type="entry name" value="Peptide/Ni-bd"/>
</dbReference>
<dbReference type="CDD" id="cd00995">
    <property type="entry name" value="PBP2_NikA_DppA_OppA_like"/>
    <property type="match status" value="1"/>
</dbReference>
<evidence type="ECO:0000256" key="4">
    <source>
        <dbReference type="ARBA" id="ARBA00022729"/>
    </source>
</evidence>
<dbReference type="PROSITE" id="PS51257">
    <property type="entry name" value="PROKAR_LIPOPROTEIN"/>
    <property type="match status" value="1"/>
</dbReference>
<dbReference type="PANTHER" id="PTHR30290:SF9">
    <property type="entry name" value="OLIGOPEPTIDE-BINDING PROTEIN APPA"/>
    <property type="match status" value="1"/>
</dbReference>
<dbReference type="Gene3D" id="3.40.190.10">
    <property type="entry name" value="Periplasmic binding protein-like II"/>
    <property type="match status" value="1"/>
</dbReference>
<reference evidence="7 8" key="1">
    <citation type="submission" date="2021-01" db="EMBL/GenBank/DDBJ databases">
        <title>Whole genome shotgun sequence of Plantactinospora endophytica NBRC 110450.</title>
        <authorList>
            <person name="Komaki H."/>
            <person name="Tamura T."/>
        </authorList>
    </citation>
    <scope>NUCLEOTIDE SEQUENCE [LARGE SCALE GENOMIC DNA]</scope>
    <source>
        <strain evidence="7 8">NBRC 110450</strain>
    </source>
</reference>
<evidence type="ECO:0000256" key="2">
    <source>
        <dbReference type="ARBA" id="ARBA00005695"/>
    </source>
</evidence>
<comment type="caution">
    <text evidence="7">The sequence shown here is derived from an EMBL/GenBank/DDBJ whole genome shotgun (WGS) entry which is preliminary data.</text>
</comment>
<dbReference type="Gene3D" id="3.10.105.10">
    <property type="entry name" value="Dipeptide-binding Protein, Domain 3"/>
    <property type="match status" value="1"/>
</dbReference>
<gene>
    <name evidence="7" type="ORF">Pen02_69440</name>
</gene>
<evidence type="ECO:0000256" key="1">
    <source>
        <dbReference type="ARBA" id="ARBA00004193"/>
    </source>
</evidence>
<evidence type="ECO:0000256" key="5">
    <source>
        <dbReference type="SAM" id="SignalP"/>
    </source>
</evidence>
<feature type="chain" id="PRO_5047047230" evidence="5">
    <location>
        <begin position="22"/>
        <end position="518"/>
    </location>
</feature>
<sequence>MNRRRKGVVVALVAALALASAACGSGGAPGAAATGAAVRGGELTVLVSEGGLARWPTLDPVASGVANHEYRNAIFGQLFTQGPNNKIEPSLATGYTFAEDQLSVTITLREGVSFSDGTPFNAAAVKANLDRSLDPKNACRCVQLFKPVKSVETDGDSKVVLTFSRPFPLVIASFLNEAPNWVPSPAALASMGVDAFGQKPVGAGPFAVVSNVANQELVLKRNEKYYDTQAPYLDKLTFKTIGSDQTAYAALQSGSADVLEGITTVPLLTQAKQQFTLAPVAAVSVWQLQYNTLKAPLNDQRAREALSYATDAETINKVLFGGLNEKAETPTAPGGLFYQASIDGYRGFDQAKAKELVQQLGGLEVEIMLGGAQEEMQVAEAIKTMWGEAGITVKAINQEPLQTRNDNFASNNWVLDFAFVGNYDPALGLSIDRYFGSDGLNSGVKDPALDAVLERGRQGKDEATRAAAYQEAFKILNDKAYNKILFTRQTFNVAAKTVQGLDQGVPWVAWEKVSRAAS</sequence>
<dbReference type="PANTHER" id="PTHR30290">
    <property type="entry name" value="PERIPLASMIC BINDING COMPONENT OF ABC TRANSPORTER"/>
    <property type="match status" value="1"/>
</dbReference>
<comment type="similarity">
    <text evidence="2">Belongs to the bacterial solute-binding protein 5 family.</text>
</comment>
<accession>A0ABQ4EBD5</accession>
<dbReference type="InterPro" id="IPR023765">
    <property type="entry name" value="SBP_5_CS"/>
</dbReference>
<dbReference type="Gene3D" id="3.90.76.10">
    <property type="entry name" value="Dipeptide-binding Protein, Domain 1"/>
    <property type="match status" value="1"/>
</dbReference>
<feature type="signal peptide" evidence="5">
    <location>
        <begin position="1"/>
        <end position="21"/>
    </location>
</feature>
<dbReference type="SUPFAM" id="SSF53850">
    <property type="entry name" value="Periplasmic binding protein-like II"/>
    <property type="match status" value="1"/>
</dbReference>
<proteinExistence type="inferred from homology"/>
<feature type="domain" description="Solute-binding protein family 5" evidence="6">
    <location>
        <begin position="86"/>
        <end position="407"/>
    </location>
</feature>
<evidence type="ECO:0000313" key="7">
    <source>
        <dbReference type="EMBL" id="GIG92008.1"/>
    </source>
</evidence>
<organism evidence="7 8">
    <name type="scientific">Plantactinospora endophytica</name>
    <dbReference type="NCBI Taxonomy" id="673535"/>
    <lineage>
        <taxon>Bacteria</taxon>
        <taxon>Bacillati</taxon>
        <taxon>Actinomycetota</taxon>
        <taxon>Actinomycetes</taxon>
        <taxon>Micromonosporales</taxon>
        <taxon>Micromonosporaceae</taxon>
        <taxon>Plantactinospora</taxon>
    </lineage>
</organism>
<evidence type="ECO:0000259" key="6">
    <source>
        <dbReference type="Pfam" id="PF00496"/>
    </source>
</evidence>
<name>A0ABQ4EBD5_9ACTN</name>
<keyword evidence="3" id="KW-0813">Transport</keyword>
<keyword evidence="8" id="KW-1185">Reference proteome</keyword>
<dbReference type="PIRSF" id="PIRSF002741">
    <property type="entry name" value="MppA"/>
    <property type="match status" value="1"/>
</dbReference>
<evidence type="ECO:0000256" key="3">
    <source>
        <dbReference type="ARBA" id="ARBA00022448"/>
    </source>
</evidence>
<dbReference type="RefSeq" id="WP_203870358.1">
    <property type="nucleotide sequence ID" value="NZ_BONW01000041.1"/>
</dbReference>
<dbReference type="EMBL" id="BONW01000041">
    <property type="protein sequence ID" value="GIG92008.1"/>
    <property type="molecule type" value="Genomic_DNA"/>
</dbReference>
<dbReference type="Proteomes" id="UP000646749">
    <property type="component" value="Unassembled WGS sequence"/>
</dbReference>
<protein>
    <submittedName>
        <fullName evidence="7">ABC transporter substrate-binding protein</fullName>
    </submittedName>
</protein>
<dbReference type="PROSITE" id="PS01040">
    <property type="entry name" value="SBP_BACTERIAL_5"/>
    <property type="match status" value="1"/>
</dbReference>
<evidence type="ECO:0000313" key="8">
    <source>
        <dbReference type="Proteomes" id="UP000646749"/>
    </source>
</evidence>